<feature type="region of interest" description="Disordered" evidence="1">
    <location>
        <begin position="73"/>
        <end position="298"/>
    </location>
</feature>
<proteinExistence type="predicted"/>
<evidence type="ECO:0000256" key="1">
    <source>
        <dbReference type="SAM" id="MobiDB-lite"/>
    </source>
</evidence>
<accession>A0AAE9DQN5</accession>
<feature type="region of interest" description="Disordered" evidence="1">
    <location>
        <begin position="551"/>
        <end position="720"/>
    </location>
</feature>
<gene>
    <name evidence="2" type="ORF">L3Y34_019370</name>
</gene>
<feature type="compositionally biased region" description="Acidic residues" evidence="1">
    <location>
        <begin position="462"/>
        <end position="471"/>
    </location>
</feature>
<feature type="compositionally biased region" description="Acidic residues" evidence="1">
    <location>
        <begin position="421"/>
        <end position="455"/>
    </location>
</feature>
<feature type="compositionally biased region" description="Basic and acidic residues" evidence="1">
    <location>
        <begin position="277"/>
        <end position="298"/>
    </location>
</feature>
<feature type="compositionally biased region" description="Polar residues" evidence="1">
    <location>
        <begin position="79"/>
        <end position="90"/>
    </location>
</feature>
<dbReference type="PANTHER" id="PTHR48125">
    <property type="entry name" value="LP07818P1"/>
    <property type="match status" value="1"/>
</dbReference>
<evidence type="ECO:0000313" key="3">
    <source>
        <dbReference type="Proteomes" id="UP000827892"/>
    </source>
</evidence>
<feature type="compositionally biased region" description="Polar residues" evidence="1">
    <location>
        <begin position="640"/>
        <end position="653"/>
    </location>
</feature>
<feature type="region of interest" description="Disordered" evidence="1">
    <location>
        <begin position="417"/>
        <end position="473"/>
    </location>
</feature>
<feature type="compositionally biased region" description="Polar residues" evidence="1">
    <location>
        <begin position="686"/>
        <end position="695"/>
    </location>
</feature>
<feature type="compositionally biased region" description="Low complexity" evidence="1">
    <location>
        <begin position="593"/>
        <end position="602"/>
    </location>
</feature>
<evidence type="ECO:0000313" key="2">
    <source>
        <dbReference type="EMBL" id="ULU08202.1"/>
    </source>
</evidence>
<feature type="compositionally biased region" description="Basic and acidic residues" evidence="1">
    <location>
        <begin position="551"/>
        <end position="564"/>
    </location>
</feature>
<reference evidence="2 3" key="1">
    <citation type="submission" date="2022-05" db="EMBL/GenBank/DDBJ databases">
        <title>Chromosome-level reference genomes for two strains of Caenorhabditis briggsae: an improved platform for comparative genomics.</title>
        <authorList>
            <person name="Stevens L."/>
            <person name="Andersen E.C."/>
        </authorList>
    </citation>
    <scope>NUCLEOTIDE SEQUENCE [LARGE SCALE GENOMIC DNA]</scope>
    <source>
        <strain evidence="2">QX1410_ONT</strain>
        <tissue evidence="2">Whole-organism</tissue>
    </source>
</reference>
<feature type="compositionally biased region" description="Acidic residues" evidence="1">
    <location>
        <begin position="711"/>
        <end position="720"/>
    </location>
</feature>
<dbReference type="AlphaFoldDB" id="A0AAE9DQN5"/>
<feature type="compositionally biased region" description="Low complexity" evidence="1">
    <location>
        <begin position="98"/>
        <end position="117"/>
    </location>
</feature>
<dbReference type="EMBL" id="CP090892">
    <property type="protein sequence ID" value="ULU08202.1"/>
    <property type="molecule type" value="Genomic_DNA"/>
</dbReference>
<feature type="compositionally biased region" description="Low complexity" evidence="1">
    <location>
        <begin position="157"/>
        <end position="175"/>
    </location>
</feature>
<feature type="compositionally biased region" description="Acidic residues" evidence="1">
    <location>
        <begin position="604"/>
        <end position="635"/>
    </location>
</feature>
<feature type="compositionally biased region" description="Basic and acidic residues" evidence="1">
    <location>
        <begin position="248"/>
        <end position="269"/>
    </location>
</feature>
<dbReference type="PANTHER" id="PTHR48125:SF10">
    <property type="entry name" value="OS12G0136300 PROTEIN"/>
    <property type="match status" value="1"/>
</dbReference>
<feature type="compositionally biased region" description="Basic and acidic residues" evidence="1">
    <location>
        <begin position="194"/>
        <end position="203"/>
    </location>
</feature>
<sequence length="861" mass="97068">MVDFSVSNVTIELDHEQIEKILEDFEDTESESEMMSDDESPNSLQMFAQIAASSSQGWPPVPRLRYAPRLIWNDDEAGPSTSQQASSNAGRSIAPRLNSNAGPSSSRPSSSNGRRAGVLQLGANHRQGAGPSSSEPSSSNSRGAGALQLGANHREGAGPSTSQPSSSHAGPSGAPQMDASHSQEAPPPPAPIAEPRKAPRPDSSDDEGEAPPPPSAPIDEPREAPQLNDDDVEAAIKELGPGSWPRPDATEKQMTEAGEVKRYTAEMKKRALKTKKKLEAMKREKKRRNEEKERAREERLRIAKEEKKRFQAKMLKRDRGIKEQQFLLHLLFMKDFPDLQVVRDPTVAGNEEAGAVENQAEEHLDEAVEGADGLNVDVVEDGAEEQLEHLNVVDVAEEDIREDPEEDVAEELVREDVEHQEIDEDVEDVEEHEDEEDPEDFDYEEEVEEQFGEEEFQGRREEEEEEEEEEANYGNPQFFHNWQRGPWFVGGVAVKLGAEELVTEFGICPSGPLVGEERDQLFPGHQERYDWRYEDESVDFDVEEYLKKLEIEAEKNPNNEEQKDQSFLLEKPIFSEDERATLWRADTDPLPRALAEALEAFFSPDEEEDEAEDEEEEDEEEDDDDEDEEEDDEEPMPSAPCQSPQNPRSTSRPESPDGSEAAPASALTSRGRGRPQKRRVGMDPQIQGSDGSENAPTPAKRSRGARRDRDSDSEDLEDLDDWEHLEDEIPPQLHPELPDGLYRLLNESDFGNALRSWMEDPNLRNFQMEGVELKLHLFDPTGPQELPQKVRKVSNGKDLFMFNAEAKRKKTIKRGELADLWKQMTPEAKKLWSDNSALLLGMQIDQQKEGWIELQAEMEYK</sequence>
<feature type="compositionally biased region" description="Low complexity" evidence="1">
    <location>
        <begin position="131"/>
        <end position="141"/>
    </location>
</feature>
<dbReference type="Proteomes" id="UP000827892">
    <property type="component" value="Chromosome II"/>
</dbReference>
<name>A0AAE9DQN5_CAEBR</name>
<organism evidence="2 3">
    <name type="scientific">Caenorhabditis briggsae</name>
    <dbReference type="NCBI Taxonomy" id="6238"/>
    <lineage>
        <taxon>Eukaryota</taxon>
        <taxon>Metazoa</taxon>
        <taxon>Ecdysozoa</taxon>
        <taxon>Nematoda</taxon>
        <taxon>Chromadorea</taxon>
        <taxon>Rhabditida</taxon>
        <taxon>Rhabditina</taxon>
        <taxon>Rhabditomorpha</taxon>
        <taxon>Rhabditoidea</taxon>
        <taxon>Rhabditidae</taxon>
        <taxon>Peloderinae</taxon>
        <taxon>Caenorhabditis</taxon>
    </lineage>
</organism>
<protein>
    <submittedName>
        <fullName evidence="2">Uncharacterized protein</fullName>
    </submittedName>
</protein>
<feature type="compositionally biased region" description="Basic and acidic residues" evidence="1">
    <location>
        <begin position="573"/>
        <end position="589"/>
    </location>
</feature>